<dbReference type="Proteomes" id="UP001228049">
    <property type="component" value="Unassembled WGS sequence"/>
</dbReference>
<dbReference type="EMBL" id="JASDAP010000011">
    <property type="protein sequence ID" value="KAK1894608.1"/>
    <property type="molecule type" value="Genomic_DNA"/>
</dbReference>
<evidence type="ECO:0000313" key="2">
    <source>
        <dbReference type="Proteomes" id="UP001228049"/>
    </source>
</evidence>
<dbReference type="Gene3D" id="3.30.250.20">
    <property type="entry name" value="L1 transposable element, C-terminal domain"/>
    <property type="match status" value="1"/>
</dbReference>
<dbReference type="PANTHER" id="PTHR11505">
    <property type="entry name" value="L1 TRANSPOSABLE ELEMENT-RELATED"/>
    <property type="match status" value="1"/>
</dbReference>
<dbReference type="InterPro" id="IPR004244">
    <property type="entry name" value="Transposase_22"/>
</dbReference>
<keyword evidence="2" id="KW-1185">Reference proteome</keyword>
<reference evidence="1" key="1">
    <citation type="submission" date="2023-04" db="EMBL/GenBank/DDBJ databases">
        <title>Chromosome-level genome of Chaenocephalus aceratus.</title>
        <authorList>
            <person name="Park H."/>
        </authorList>
    </citation>
    <scope>NUCLEOTIDE SEQUENCE</scope>
    <source>
        <strain evidence="1">DE</strain>
        <tissue evidence="1">Muscle</tissue>
    </source>
</reference>
<name>A0AAD9C567_DISEL</name>
<accession>A0AAD9C567</accession>
<organism evidence="1 2">
    <name type="scientific">Dissostichus eleginoides</name>
    <name type="common">Patagonian toothfish</name>
    <name type="synonym">Dissostichus amissus</name>
    <dbReference type="NCBI Taxonomy" id="100907"/>
    <lineage>
        <taxon>Eukaryota</taxon>
        <taxon>Metazoa</taxon>
        <taxon>Chordata</taxon>
        <taxon>Craniata</taxon>
        <taxon>Vertebrata</taxon>
        <taxon>Euteleostomi</taxon>
        <taxon>Actinopterygii</taxon>
        <taxon>Neopterygii</taxon>
        <taxon>Teleostei</taxon>
        <taxon>Neoteleostei</taxon>
        <taxon>Acanthomorphata</taxon>
        <taxon>Eupercaria</taxon>
        <taxon>Perciformes</taxon>
        <taxon>Notothenioidei</taxon>
        <taxon>Nototheniidae</taxon>
        <taxon>Dissostichus</taxon>
    </lineage>
</organism>
<gene>
    <name evidence="1" type="ORF">KUDE01_020066</name>
</gene>
<evidence type="ECO:0000313" key="1">
    <source>
        <dbReference type="EMBL" id="KAK1894608.1"/>
    </source>
</evidence>
<dbReference type="AlphaFoldDB" id="A0AAD9C567"/>
<protein>
    <submittedName>
        <fullName evidence="1">LINE-1 type transposase domain containing protein 1</fullName>
    </submittedName>
</protein>
<dbReference type="InterPro" id="IPR042566">
    <property type="entry name" value="L1_C"/>
</dbReference>
<sequence>MSMTDYCDEPTSQSQKSEGTNISSFLESLLKDSLDLPQDMELRIERAPLGVGTQSIIAKFSSYRAKEEVIRKAWQKKQVFYNNTRYYVDHDYPSAIIKKRAEYTEVRKVLKETKVKFQTPYPAKLRVFYSEGTRLYQSAAEAMEDMALRGFTVTVIPATSSPDQREIQLLSKWQVAGGQRDGAPRETDALPRGIHTSQVQHYKERLQEFKRELLQLTEQRVTDMRHRCR</sequence>
<comment type="caution">
    <text evidence="1">The sequence shown here is derived from an EMBL/GenBank/DDBJ whole genome shotgun (WGS) entry which is preliminary data.</text>
</comment>
<proteinExistence type="predicted"/>